<dbReference type="PANTHER" id="PTHR33492:SF4">
    <property type="entry name" value="OS02G0174300 PROTEIN"/>
    <property type="match status" value="1"/>
</dbReference>
<reference evidence="3 4" key="1">
    <citation type="submission" date="2020-10" db="EMBL/GenBank/DDBJ databases">
        <title>Plant Genome Project.</title>
        <authorList>
            <person name="Zhang R.-G."/>
        </authorList>
    </citation>
    <scope>NUCLEOTIDE SEQUENCE [LARGE SCALE GENOMIC DNA]</scope>
    <source>
        <strain evidence="3">FAFU-HL-1</strain>
        <tissue evidence="3">Leaf</tissue>
    </source>
</reference>
<protein>
    <recommendedName>
        <fullName evidence="2">Myb-like domain-containing protein</fullName>
    </recommendedName>
</protein>
<sequence length="485" mass="56322">MTKSEELDKLFGEMGLIYSNLINSADFQMEVIVNKKKRRKEQRDNKNNIQLRVSSSTPRTRSQVSPEWTTKEALILVNEIAAVEKDCLKALSTYQKWKIIVDNCVVLDVARSLNQCRTKWNSLLNEYNLIKNWDKESESRSDFYWSLESERRKEFGLPENFNEELFRAIDDHMWCHKEHPDTDPDPDPDTDSEKPDLLHAITNLGTKKQRWRSKPLKTCMEEKTHKCCGEDNSQTIHAEEKRQERCVKENSQIYCIVEKPEGVRAEEEHQECQVQESTQTYYAEGNLQTIPAEEDPQENCAKEEPHTIHAEEEPGESPAEEHPQPYCSKEKPRIIHLEEETQERYLGENHQTCCTNEKPQSVPAETLLQESHVLERPQKRHRKENSQNAHGDEKPKIHRGHKKKMPGTEEMKQMMVKKLRENAEMIQTVVNGNFPELADLEAAKSKNIEGFKADLVRSQGDKLIACLQNIVNSISQFPCLLQECD</sequence>
<dbReference type="InterPro" id="IPR044822">
    <property type="entry name" value="Myb_DNA-bind_4"/>
</dbReference>
<feature type="region of interest" description="Disordered" evidence="1">
    <location>
        <begin position="360"/>
        <end position="404"/>
    </location>
</feature>
<name>A0A835MWF2_9ROSI</name>
<gene>
    <name evidence="3" type="ORF">SADUNF_Sadunf06G0223200</name>
</gene>
<keyword evidence="4" id="KW-1185">Reference proteome</keyword>
<dbReference type="PROSITE" id="PS50090">
    <property type="entry name" value="MYB_LIKE"/>
    <property type="match status" value="1"/>
</dbReference>
<feature type="region of interest" description="Disordered" evidence="1">
    <location>
        <begin position="309"/>
        <end position="328"/>
    </location>
</feature>
<dbReference type="Proteomes" id="UP000657918">
    <property type="component" value="Unassembled WGS sequence"/>
</dbReference>
<feature type="compositionally biased region" description="Polar residues" evidence="1">
    <location>
        <begin position="47"/>
        <end position="64"/>
    </location>
</feature>
<proteinExistence type="predicted"/>
<evidence type="ECO:0000313" key="4">
    <source>
        <dbReference type="Proteomes" id="UP000657918"/>
    </source>
</evidence>
<evidence type="ECO:0000256" key="1">
    <source>
        <dbReference type="SAM" id="MobiDB-lite"/>
    </source>
</evidence>
<dbReference type="EMBL" id="JADGMS010000006">
    <property type="protein sequence ID" value="KAF9681412.1"/>
    <property type="molecule type" value="Genomic_DNA"/>
</dbReference>
<dbReference type="Pfam" id="PF13837">
    <property type="entry name" value="Myb_DNA-bind_4"/>
    <property type="match status" value="1"/>
</dbReference>
<dbReference type="AlphaFoldDB" id="A0A835MWF2"/>
<accession>A0A835MWF2</accession>
<dbReference type="Gene3D" id="1.10.10.60">
    <property type="entry name" value="Homeodomain-like"/>
    <property type="match status" value="1"/>
</dbReference>
<feature type="compositionally biased region" description="Basic and acidic residues" evidence="1">
    <location>
        <begin position="319"/>
        <end position="328"/>
    </location>
</feature>
<dbReference type="PANTHER" id="PTHR33492">
    <property type="entry name" value="OSJNBA0043A12.37 PROTEIN-RELATED"/>
    <property type="match status" value="1"/>
</dbReference>
<evidence type="ECO:0000313" key="3">
    <source>
        <dbReference type="EMBL" id="KAF9681412.1"/>
    </source>
</evidence>
<organism evidence="3 4">
    <name type="scientific">Salix dunnii</name>
    <dbReference type="NCBI Taxonomy" id="1413687"/>
    <lineage>
        <taxon>Eukaryota</taxon>
        <taxon>Viridiplantae</taxon>
        <taxon>Streptophyta</taxon>
        <taxon>Embryophyta</taxon>
        <taxon>Tracheophyta</taxon>
        <taxon>Spermatophyta</taxon>
        <taxon>Magnoliopsida</taxon>
        <taxon>eudicotyledons</taxon>
        <taxon>Gunneridae</taxon>
        <taxon>Pentapetalae</taxon>
        <taxon>rosids</taxon>
        <taxon>fabids</taxon>
        <taxon>Malpighiales</taxon>
        <taxon>Salicaceae</taxon>
        <taxon>Saliceae</taxon>
        <taxon>Salix</taxon>
    </lineage>
</organism>
<feature type="domain" description="Myb-like" evidence="2">
    <location>
        <begin position="68"/>
        <end position="124"/>
    </location>
</feature>
<comment type="caution">
    <text evidence="3">The sequence shown here is derived from an EMBL/GenBank/DDBJ whole genome shotgun (WGS) entry which is preliminary data.</text>
</comment>
<dbReference type="OrthoDB" id="1927263at2759"/>
<dbReference type="InterPro" id="IPR001005">
    <property type="entry name" value="SANT/Myb"/>
</dbReference>
<feature type="region of interest" description="Disordered" evidence="1">
    <location>
        <begin position="38"/>
        <end position="64"/>
    </location>
</feature>
<evidence type="ECO:0000259" key="2">
    <source>
        <dbReference type="PROSITE" id="PS50090"/>
    </source>
</evidence>